<dbReference type="Pfam" id="PF23780">
    <property type="entry name" value="S-AdoMet_lyase"/>
    <property type="match status" value="1"/>
</dbReference>
<reference evidence="2" key="1">
    <citation type="journal article" date="2020" name="Nature">
        <title>Giant virus diversity and host interactions through global metagenomics.</title>
        <authorList>
            <person name="Schulz F."/>
            <person name="Roux S."/>
            <person name="Paez-Espino D."/>
            <person name="Jungbluth S."/>
            <person name="Walsh D.A."/>
            <person name="Denef V.J."/>
            <person name="McMahon K.D."/>
            <person name="Konstantinidis K.T."/>
            <person name="Eloe-Fadrosh E.A."/>
            <person name="Kyrpides N.C."/>
            <person name="Woyke T."/>
        </authorList>
    </citation>
    <scope>NUCLEOTIDE SEQUENCE</scope>
    <source>
        <strain evidence="2">GVMAG-S-1064190-84</strain>
    </source>
</reference>
<evidence type="ECO:0000256" key="1">
    <source>
        <dbReference type="SAM" id="MobiDB-lite"/>
    </source>
</evidence>
<name>A0A6C0JTV6_9ZZZZ</name>
<organism evidence="2">
    <name type="scientific">viral metagenome</name>
    <dbReference type="NCBI Taxonomy" id="1070528"/>
    <lineage>
        <taxon>unclassified sequences</taxon>
        <taxon>metagenomes</taxon>
        <taxon>organismal metagenomes</taxon>
    </lineage>
</organism>
<feature type="compositionally biased region" description="Basic and acidic residues" evidence="1">
    <location>
        <begin position="142"/>
        <end position="153"/>
    </location>
</feature>
<sequence>MKSFREFLNEGNPLSRLHSHIKSGRHFATLSAQRPVGEVTPEENIKRHKELKHKLSQQGYQTKEVEGHWEGGKEKSILVYAKDTGEKSGRDLHRDMLQHGKDYNQDSILYHNGHKAKIHGTNEIGYPGKNNTKQIGKIHFNRPESENQTEMKPKSNNPLKPGRTSKANARFDMSFKK</sequence>
<protein>
    <submittedName>
        <fullName evidence="2">Uncharacterized protein</fullName>
    </submittedName>
</protein>
<proteinExistence type="predicted"/>
<accession>A0A6C0JTV6</accession>
<dbReference type="InterPro" id="IPR057548">
    <property type="entry name" value="S-AdoMet_lyase-like"/>
</dbReference>
<dbReference type="AlphaFoldDB" id="A0A6C0JTV6"/>
<evidence type="ECO:0000313" key="2">
    <source>
        <dbReference type="EMBL" id="QHU08803.1"/>
    </source>
</evidence>
<feature type="region of interest" description="Disordered" evidence="1">
    <location>
        <begin position="142"/>
        <end position="177"/>
    </location>
</feature>
<dbReference type="EMBL" id="MN740699">
    <property type="protein sequence ID" value="QHU08803.1"/>
    <property type="molecule type" value="Genomic_DNA"/>
</dbReference>